<dbReference type="SMART" id="SM01327">
    <property type="entry name" value="Zds_C"/>
    <property type="match status" value="1"/>
</dbReference>
<dbReference type="Proteomes" id="UP000509704">
    <property type="component" value="Chromosome 6"/>
</dbReference>
<dbReference type="GeneID" id="59237286"/>
<proteinExistence type="predicted"/>
<feature type="region of interest" description="Disordered" evidence="1">
    <location>
        <begin position="567"/>
        <end position="628"/>
    </location>
</feature>
<dbReference type="PANTHER" id="PTHR28089">
    <property type="entry name" value="PROTEIN ZDS1-RELATED"/>
    <property type="match status" value="1"/>
</dbReference>
<feature type="region of interest" description="Disordered" evidence="1">
    <location>
        <begin position="136"/>
        <end position="198"/>
    </location>
</feature>
<feature type="compositionally biased region" description="Low complexity" evidence="1">
    <location>
        <begin position="83"/>
        <end position="92"/>
    </location>
</feature>
<feature type="domain" description="Protein Zds1 C-terminal" evidence="2">
    <location>
        <begin position="849"/>
        <end position="901"/>
    </location>
</feature>
<dbReference type="Pfam" id="PF08632">
    <property type="entry name" value="Zds_C"/>
    <property type="match status" value="1"/>
</dbReference>
<reference evidence="3 4" key="1">
    <citation type="submission" date="2020-07" db="EMBL/GenBank/DDBJ databases">
        <title>The yeast mating-type switching endonuclease HO is a domesticated member of an unorthodox homing genetic element family.</title>
        <authorList>
            <person name="Coughlan A.Y."/>
            <person name="Lombardi L."/>
            <person name="Braun-Galleani S."/>
            <person name="Martos A.R."/>
            <person name="Galeote V."/>
            <person name="Bigey F."/>
            <person name="Dequin S."/>
            <person name="Byrne K.P."/>
            <person name="Wolfe K.H."/>
        </authorList>
    </citation>
    <scope>NUCLEOTIDE SEQUENCE [LARGE SCALE GENOMIC DNA]</scope>
    <source>
        <strain evidence="3 4">NRRL Y-6702</strain>
    </source>
</reference>
<feature type="compositionally biased region" description="Basic and acidic residues" evidence="1">
    <location>
        <begin position="699"/>
        <end position="711"/>
    </location>
</feature>
<dbReference type="InterPro" id="IPR013941">
    <property type="entry name" value="ZDS1_C"/>
</dbReference>
<dbReference type="GO" id="GO:0030010">
    <property type="term" value="P:establishment of cell polarity"/>
    <property type="evidence" value="ECO:0007669"/>
    <property type="project" value="TreeGrafter"/>
</dbReference>
<feature type="compositionally biased region" description="Basic and acidic residues" evidence="1">
    <location>
        <begin position="136"/>
        <end position="153"/>
    </location>
</feature>
<evidence type="ECO:0000313" key="4">
    <source>
        <dbReference type="Proteomes" id="UP000509704"/>
    </source>
</evidence>
<feature type="compositionally biased region" description="Polar residues" evidence="1">
    <location>
        <begin position="615"/>
        <end position="626"/>
    </location>
</feature>
<gene>
    <name evidence="3" type="ORF">HG535_0F00360</name>
</gene>
<feature type="compositionally biased region" description="Basic and acidic residues" evidence="1">
    <location>
        <begin position="593"/>
        <end position="603"/>
    </location>
</feature>
<dbReference type="PANTHER" id="PTHR28089:SF1">
    <property type="entry name" value="PROTEIN ZDS1-RELATED"/>
    <property type="match status" value="1"/>
</dbReference>
<name>A0A7H9B570_ZYGMR</name>
<protein>
    <recommendedName>
        <fullName evidence="2">Protein Zds1 C-terminal domain-containing protein</fullName>
    </recommendedName>
</protein>
<dbReference type="InterPro" id="IPR040206">
    <property type="entry name" value="Zds1/2"/>
</dbReference>
<feature type="compositionally biased region" description="Polar residues" evidence="1">
    <location>
        <begin position="540"/>
        <end position="550"/>
    </location>
</feature>
<evidence type="ECO:0000313" key="3">
    <source>
        <dbReference type="EMBL" id="QLG73526.1"/>
    </source>
</evidence>
<dbReference type="GO" id="GO:0005737">
    <property type="term" value="C:cytoplasm"/>
    <property type="evidence" value="ECO:0007669"/>
    <property type="project" value="TreeGrafter"/>
</dbReference>
<dbReference type="EMBL" id="CP058609">
    <property type="protein sequence ID" value="QLG73526.1"/>
    <property type="molecule type" value="Genomic_DNA"/>
</dbReference>
<dbReference type="RefSeq" id="XP_037145253.1">
    <property type="nucleotide sequence ID" value="XM_037289358.1"/>
</dbReference>
<feature type="region of interest" description="Disordered" evidence="1">
    <location>
        <begin position="506"/>
        <end position="553"/>
    </location>
</feature>
<feature type="region of interest" description="Disordered" evidence="1">
    <location>
        <begin position="73"/>
        <end position="110"/>
    </location>
</feature>
<dbReference type="GO" id="GO:0010971">
    <property type="term" value="P:positive regulation of G2/M transition of mitotic cell cycle"/>
    <property type="evidence" value="ECO:0007669"/>
    <property type="project" value="TreeGrafter"/>
</dbReference>
<feature type="region of interest" description="Disordered" evidence="1">
    <location>
        <begin position="640"/>
        <end position="711"/>
    </location>
</feature>
<feature type="compositionally biased region" description="Polar residues" evidence="1">
    <location>
        <begin position="73"/>
        <end position="82"/>
    </location>
</feature>
<evidence type="ECO:0000259" key="2">
    <source>
        <dbReference type="SMART" id="SM01327"/>
    </source>
</evidence>
<sequence>MDSNYGTGEGIVLRGQSTNRVSLREKRKSEVLIAAKSLDNEVQNVKNLKRISIGSIDLLMDPELEYRVNATSSTSIQNKNRNSWSSGSSSGGDIEENDRPDVNDSNSGKGVALHTVQSEDSFENSFEATTAEYLDNEHGNSESEENKLVHSQELEPSPFPANRDLSGVGSLRRGAHKVPTRRPSSNRTSNSNTSSSTSLTQNLLWVPADQHPNVKPENYLELVQDTLHNIKLEDKTDHLVETNANKENLDVLDKLPADFSRKHESLVRRPSGLRKSYTEFENELDVDSEIEWQTRPRSSTDPARPISLKDITEELTKISNKAGLTDSDAVTLARTLSMSGSFGDDESLTNKSRTENTNSKLAASVNEDDEFASNMFMKHGFVIPARSSLRRSKFNTYRKRTMEGTLQSDRHTENSGNAACDPISNHKHLEMEPKVISDRSSLHVEETEQKKENVSLLTNLVESNSSITSPSAASDFQDLYDHYRQSSIDWQKEGEQKSEENAQELIEDNTCLKNVRNESRDSPQKKNDWPWMNDMESEKTSPNAKQLTENNDVKSFDDDFIKATKHSEQEFERLAPIRSNHSKNRHQPILLQKDSKPSPKKTPDNASKNKHSEESTALSNFINSSTSDKRQRLEMKFVSLFKRKGKSKSKSVSSTSKKHPHSEPKGKVSSQIGPDEAEGRELQEEMPVFSRNSKNTSKIKSESKSENRLRSVPHDYASIHKSNQDKEELPALKPAVSVASTKNDIHVSNTLVGPQSDVVIESVQELDGDDSQDTSLDQSYNMHTEPLLVEKDLKQEKSIISNPNDNHGPPAAVLPPRKLRFEDVQKPEKPNAPIQFSDSAFGFPLPMLTVSTVIMFDHRLPVNVERAIYRLSHLKLSDPKRELRQQVILSNFMYAYLNLVNHTLYMEQASQDQSMISLEEDESNAGSAYRTEHNAADGAICIPEI</sequence>
<keyword evidence="4" id="KW-1185">Reference proteome</keyword>
<dbReference type="OrthoDB" id="5589766at2759"/>
<accession>A0A7H9B570</accession>
<dbReference type="KEGG" id="zmk:HG535_0F00360"/>
<feature type="compositionally biased region" description="Low complexity" evidence="1">
    <location>
        <begin position="181"/>
        <end position="198"/>
    </location>
</feature>
<evidence type="ECO:0000256" key="1">
    <source>
        <dbReference type="SAM" id="MobiDB-lite"/>
    </source>
</evidence>
<feature type="compositionally biased region" description="Basic and acidic residues" evidence="1">
    <location>
        <begin position="515"/>
        <end position="528"/>
    </location>
</feature>
<dbReference type="AlphaFoldDB" id="A0A7H9B570"/>
<organism evidence="3 4">
    <name type="scientific">Zygotorulaspora mrakii</name>
    <name type="common">Zygosaccharomyces mrakii</name>
    <dbReference type="NCBI Taxonomy" id="42260"/>
    <lineage>
        <taxon>Eukaryota</taxon>
        <taxon>Fungi</taxon>
        <taxon>Dikarya</taxon>
        <taxon>Ascomycota</taxon>
        <taxon>Saccharomycotina</taxon>
        <taxon>Saccharomycetes</taxon>
        <taxon>Saccharomycetales</taxon>
        <taxon>Saccharomycetaceae</taxon>
        <taxon>Zygotorulaspora</taxon>
    </lineage>
</organism>